<proteinExistence type="predicted"/>
<organism evidence="2">
    <name type="scientific">Glycine max</name>
    <name type="common">Soybean</name>
    <name type="synonym">Glycine hispida</name>
    <dbReference type="NCBI Taxonomy" id="3847"/>
    <lineage>
        <taxon>Eukaryota</taxon>
        <taxon>Viridiplantae</taxon>
        <taxon>Streptophyta</taxon>
        <taxon>Embryophyta</taxon>
        <taxon>Tracheophyta</taxon>
        <taxon>Spermatophyta</taxon>
        <taxon>Magnoliopsida</taxon>
        <taxon>eudicotyledons</taxon>
        <taxon>Gunneridae</taxon>
        <taxon>Pentapetalae</taxon>
        <taxon>rosids</taxon>
        <taxon>fabids</taxon>
        <taxon>Fabales</taxon>
        <taxon>Fabaceae</taxon>
        <taxon>Papilionoideae</taxon>
        <taxon>50 kb inversion clade</taxon>
        <taxon>NPAAA clade</taxon>
        <taxon>indigoferoid/millettioid clade</taxon>
        <taxon>Phaseoleae</taxon>
        <taxon>Glycine</taxon>
        <taxon>Glycine subgen. Soja</taxon>
    </lineage>
</organism>
<sequence length="54" mass="6078">MLQNSECFCFLGILTIMLINGIIEFQQICSGHCWYVAMIQQTALVSGTHMVQVL</sequence>
<reference evidence="3" key="2">
    <citation type="submission" date="2018-02" db="UniProtKB">
        <authorList>
            <consortium name="EnsemblPlants"/>
        </authorList>
    </citation>
    <scope>IDENTIFICATION</scope>
    <source>
        <strain evidence="3">Williams 82</strain>
    </source>
</reference>
<dbReference type="EMBL" id="CM000841">
    <property type="protein sequence ID" value="KRH42462.1"/>
    <property type="molecule type" value="Genomic_DNA"/>
</dbReference>
<reference evidence="2" key="3">
    <citation type="submission" date="2018-07" db="EMBL/GenBank/DDBJ databases">
        <title>WGS assembly of Glycine max.</title>
        <authorList>
            <person name="Schmutz J."/>
            <person name="Cannon S."/>
            <person name="Schlueter J."/>
            <person name="Ma J."/>
            <person name="Mitros T."/>
            <person name="Nelson W."/>
            <person name="Hyten D."/>
            <person name="Song Q."/>
            <person name="Thelen J."/>
            <person name="Cheng J."/>
            <person name="Xu D."/>
            <person name="Hellsten U."/>
            <person name="May G."/>
            <person name="Yu Y."/>
            <person name="Sakurai T."/>
            <person name="Umezawa T."/>
            <person name="Bhattacharyya M."/>
            <person name="Sandhu D."/>
            <person name="Valliyodan B."/>
            <person name="Lindquist E."/>
            <person name="Peto M."/>
            <person name="Grant D."/>
            <person name="Shu S."/>
            <person name="Goodstein D."/>
            <person name="Barry K."/>
            <person name="Futrell-Griggs M."/>
            <person name="Abernathy B."/>
            <person name="Du J."/>
            <person name="Tian Z."/>
            <person name="Zhu L."/>
            <person name="Gill N."/>
            <person name="Joshi T."/>
            <person name="Libault M."/>
            <person name="Sethuraman A."/>
            <person name="Zhang X."/>
            <person name="Shinozaki K."/>
            <person name="Nguyen H."/>
            <person name="Wing R."/>
            <person name="Cregan P."/>
            <person name="Specht J."/>
            <person name="Grimwood J."/>
            <person name="Rokhsar D."/>
            <person name="Stacey G."/>
            <person name="Shoemaker R."/>
            <person name="Jackson S."/>
        </authorList>
    </citation>
    <scope>NUCLEOTIDE SEQUENCE</scope>
    <source>
        <tissue evidence="2">Callus</tissue>
    </source>
</reference>
<accession>A0A0R0IJ99</accession>
<protein>
    <submittedName>
        <fullName evidence="2 3">Uncharacterized protein</fullName>
    </submittedName>
</protein>
<keyword evidence="4" id="KW-1185">Reference proteome</keyword>
<keyword evidence="1" id="KW-1133">Transmembrane helix</keyword>
<evidence type="ECO:0000256" key="1">
    <source>
        <dbReference type="SAM" id="Phobius"/>
    </source>
</evidence>
<feature type="transmembrane region" description="Helical" evidence="1">
    <location>
        <begin position="7"/>
        <end position="23"/>
    </location>
</feature>
<gene>
    <name evidence="2" type="ORF">GLYMA_08G091100</name>
</gene>
<keyword evidence="1" id="KW-0812">Transmembrane</keyword>
<dbReference type="AlphaFoldDB" id="A0A0R0IJ99"/>
<dbReference type="Proteomes" id="UP000008827">
    <property type="component" value="Chromosome 8"/>
</dbReference>
<evidence type="ECO:0000313" key="4">
    <source>
        <dbReference type="Proteomes" id="UP000008827"/>
    </source>
</evidence>
<name>A0A0R0IJ99_SOYBN</name>
<keyword evidence="1" id="KW-0472">Membrane</keyword>
<dbReference type="InParanoid" id="A0A0R0IJ99"/>
<evidence type="ECO:0000313" key="3">
    <source>
        <dbReference type="EnsemblPlants" id="KRH42462"/>
    </source>
</evidence>
<dbReference type="EnsemblPlants" id="KRH42462">
    <property type="protein sequence ID" value="KRH42462"/>
    <property type="gene ID" value="GLYMA_08G091100"/>
</dbReference>
<evidence type="ECO:0000313" key="2">
    <source>
        <dbReference type="EMBL" id="KRH42462.1"/>
    </source>
</evidence>
<reference evidence="2 3" key="1">
    <citation type="journal article" date="2010" name="Nature">
        <title>Genome sequence of the palaeopolyploid soybean.</title>
        <authorList>
            <person name="Schmutz J."/>
            <person name="Cannon S.B."/>
            <person name="Schlueter J."/>
            <person name="Ma J."/>
            <person name="Mitros T."/>
            <person name="Nelson W."/>
            <person name="Hyten D.L."/>
            <person name="Song Q."/>
            <person name="Thelen J.J."/>
            <person name="Cheng J."/>
            <person name="Xu D."/>
            <person name="Hellsten U."/>
            <person name="May G.D."/>
            <person name="Yu Y."/>
            <person name="Sakurai T."/>
            <person name="Umezawa T."/>
            <person name="Bhattacharyya M.K."/>
            <person name="Sandhu D."/>
            <person name="Valliyodan B."/>
            <person name="Lindquist E."/>
            <person name="Peto M."/>
            <person name="Grant D."/>
            <person name="Shu S."/>
            <person name="Goodstein D."/>
            <person name="Barry K."/>
            <person name="Futrell-Griggs M."/>
            <person name="Abernathy B."/>
            <person name="Du J."/>
            <person name="Tian Z."/>
            <person name="Zhu L."/>
            <person name="Gill N."/>
            <person name="Joshi T."/>
            <person name="Libault M."/>
            <person name="Sethuraman A."/>
            <person name="Zhang X.-C."/>
            <person name="Shinozaki K."/>
            <person name="Nguyen H.T."/>
            <person name="Wing R.A."/>
            <person name="Cregan P."/>
            <person name="Specht J."/>
            <person name="Grimwood J."/>
            <person name="Rokhsar D."/>
            <person name="Stacey G."/>
            <person name="Shoemaker R.C."/>
            <person name="Jackson S.A."/>
        </authorList>
    </citation>
    <scope>NUCLEOTIDE SEQUENCE [LARGE SCALE GENOMIC DNA]</scope>
    <source>
        <strain evidence="3">cv. Williams 82</strain>
        <tissue evidence="2">Callus</tissue>
    </source>
</reference>
<dbReference type="Gramene" id="KRH42462">
    <property type="protein sequence ID" value="KRH42462"/>
    <property type="gene ID" value="GLYMA_08G091100"/>
</dbReference>